<dbReference type="RefSeq" id="WP_066051807.1">
    <property type="nucleotide sequence ID" value="NZ_CP014223.1"/>
</dbReference>
<evidence type="ECO:0000313" key="4">
    <source>
        <dbReference type="Proteomes" id="UP000068026"/>
    </source>
</evidence>
<feature type="transmembrane region" description="Helical" evidence="1">
    <location>
        <begin position="7"/>
        <end position="29"/>
    </location>
</feature>
<accession>A0A0X8VDU2</accession>
<keyword evidence="1" id="KW-1133">Transmembrane helix</keyword>
<reference evidence="2 4" key="1">
    <citation type="journal article" date="2016" name="Genome Announc.">
        <title>Complete Genome Sequence of the Amino Acid-Fermenting Clostridium propionicum X2 (DSM 1682).</title>
        <authorList>
            <person name="Poehlein A."/>
            <person name="Schlien K."/>
            <person name="Chowdhury N.P."/>
            <person name="Gottschalk G."/>
            <person name="Buckel W."/>
            <person name="Daniel R."/>
        </authorList>
    </citation>
    <scope>NUCLEOTIDE SEQUENCE [LARGE SCALE GENOMIC DNA]</scope>
    <source>
        <strain evidence="2 4">X2</strain>
    </source>
</reference>
<gene>
    <name evidence="2" type="ORF">CPRO_23100</name>
    <name evidence="3" type="ORF">SAMN02745151_02586</name>
</gene>
<dbReference type="EMBL" id="FQUA01000014">
    <property type="protein sequence ID" value="SHF03884.1"/>
    <property type="molecule type" value="Genomic_DNA"/>
</dbReference>
<reference evidence="4" key="2">
    <citation type="submission" date="2016-01" db="EMBL/GenBank/DDBJ databases">
        <authorList>
            <person name="Poehlein A."/>
            <person name="Schlien K."/>
            <person name="Gottschalk G."/>
            <person name="Buckel W."/>
            <person name="Daniel R."/>
        </authorList>
    </citation>
    <scope>NUCLEOTIDE SEQUENCE [LARGE SCALE GENOMIC DNA]</scope>
    <source>
        <strain evidence="4">X2</strain>
    </source>
</reference>
<proteinExistence type="predicted"/>
<evidence type="ECO:0000256" key="1">
    <source>
        <dbReference type="SAM" id="Phobius"/>
    </source>
</evidence>
<protein>
    <submittedName>
        <fullName evidence="3">Uncharacterized protein</fullName>
    </submittedName>
</protein>
<organism evidence="3 5">
    <name type="scientific">Anaerotignum propionicum DSM 1682</name>
    <dbReference type="NCBI Taxonomy" id="991789"/>
    <lineage>
        <taxon>Bacteria</taxon>
        <taxon>Bacillati</taxon>
        <taxon>Bacillota</taxon>
        <taxon>Clostridia</taxon>
        <taxon>Lachnospirales</taxon>
        <taxon>Anaerotignaceae</taxon>
        <taxon>Anaerotignum</taxon>
    </lineage>
</organism>
<evidence type="ECO:0000313" key="2">
    <source>
        <dbReference type="EMBL" id="AMJ41877.1"/>
    </source>
</evidence>
<dbReference type="EMBL" id="CP014223">
    <property type="protein sequence ID" value="AMJ41877.1"/>
    <property type="molecule type" value="Genomic_DNA"/>
</dbReference>
<reference evidence="3" key="3">
    <citation type="submission" date="2016-11" db="EMBL/GenBank/DDBJ databases">
        <authorList>
            <person name="Varghese N."/>
            <person name="Submissions S."/>
        </authorList>
    </citation>
    <scope>NUCLEOTIDE SEQUENCE</scope>
    <source>
        <strain evidence="3">DSM 1682</strain>
    </source>
</reference>
<evidence type="ECO:0000313" key="5">
    <source>
        <dbReference type="Proteomes" id="UP000184204"/>
    </source>
</evidence>
<dbReference type="AlphaFoldDB" id="A0A0X8VDU2"/>
<dbReference type="Proteomes" id="UP000184204">
    <property type="component" value="Unassembled WGS sequence"/>
</dbReference>
<dbReference type="Proteomes" id="UP000068026">
    <property type="component" value="Chromosome"/>
</dbReference>
<keyword evidence="1" id="KW-0812">Transmembrane</keyword>
<evidence type="ECO:0000313" key="3">
    <source>
        <dbReference type="EMBL" id="SHF03884.1"/>
    </source>
</evidence>
<name>A0A0X8VDU2_ANAPI</name>
<dbReference type="OrthoDB" id="2064441at2"/>
<sequence>MNWFIENWFLIVVLVAGLCCVGVFIYNFAKKPTQEQINTIKEWLLYACIEAEKELGGGTGQLKLRYVWDLFISRFPAAAKVVTFEMFSAWVDAALEEMRTLLTQNKAIREVVKGEDK</sequence>
<dbReference type="KEGG" id="cpro:CPRO_23100"/>
<keyword evidence="4" id="KW-1185">Reference proteome</keyword>
<keyword evidence="1" id="KW-0472">Membrane</keyword>
<reference evidence="5" key="4">
    <citation type="submission" date="2016-11" db="EMBL/GenBank/DDBJ databases">
        <authorList>
            <person name="Jaros S."/>
            <person name="Januszkiewicz K."/>
            <person name="Wedrychowicz H."/>
        </authorList>
    </citation>
    <scope>NUCLEOTIDE SEQUENCE [LARGE SCALE GENOMIC DNA]</scope>
    <source>
        <strain evidence="5">DSM 1682</strain>
    </source>
</reference>